<sequence>MSNFTIENNFLSLESITKKGKNIKKIALNEPLLNEFVNAVNNLIDSLLENNCDWKANDNLLLMSVIQNGLVFTKKLKKMNSDNKKKLILSLLLNVLDNQVKKNEDLLELKEKIVLGIETVVEPAIQLAMMTQNNELVVSQDCLGGLFKLCKPKKVSN</sequence>
<organism evidence="1">
    <name type="scientific">Mimiviridae sp. ChoanoV1</name>
    <dbReference type="NCBI Taxonomy" id="2596887"/>
    <lineage>
        <taxon>Viruses</taxon>
        <taxon>Varidnaviria</taxon>
        <taxon>Bamfordvirae</taxon>
        <taxon>Nucleocytoviricota</taxon>
        <taxon>Megaviricetes</taxon>
        <taxon>Imitervirales</taxon>
        <taxon>Schizomimiviridae</taxon>
    </lineage>
</organism>
<evidence type="ECO:0000313" key="1">
    <source>
        <dbReference type="EMBL" id="QDY51862.1"/>
    </source>
</evidence>
<protein>
    <submittedName>
        <fullName evidence="1">Uncharacterized protein</fullName>
    </submittedName>
</protein>
<gene>
    <name evidence="1" type="ORF">1_247</name>
</gene>
<proteinExistence type="predicted"/>
<accession>A0A5B8IHU4</accession>
<name>A0A5B8IHU4_9VIRU</name>
<dbReference type="EMBL" id="MK250085">
    <property type="protein sequence ID" value="QDY51862.1"/>
    <property type="molecule type" value="Genomic_DNA"/>
</dbReference>
<reference evidence="1" key="1">
    <citation type="submission" date="2018-11" db="EMBL/GenBank/DDBJ databases">
        <title>A distinct lineage of giant viruses engineers rhodopsin photosystems in predatory marine eukaryotes.</title>
        <authorList>
            <person name="Needham D.M."/>
            <person name="Yoshizawa S."/>
            <person name="Hosaka T."/>
            <person name="Poirier C."/>
            <person name="Choi C.-J."/>
            <person name="Hehenberger E."/>
            <person name="Irwin N.A.T."/>
            <person name="Wilken S."/>
            <person name="Yung C.-M."/>
            <person name="Bachy C."/>
            <person name="Kurihara R."/>
            <person name="Nakajima Y."/>
            <person name="Kojima K."/>
            <person name="Kimura-Someya T."/>
            <person name="Leonard G."/>
            <person name="Malmstrom R.R."/>
            <person name="Mende D."/>
            <person name="Olson D.K."/>
            <person name="Sudo Y."/>
            <person name="Sudek S."/>
            <person name="Richards T.A."/>
            <person name="DeLong E.F."/>
            <person name="Keeling P.J."/>
            <person name="Santoro A.E."/>
            <person name="Shirouzu M."/>
            <person name="Iwasaki W."/>
            <person name="Worden A.Z."/>
        </authorList>
    </citation>
    <scope>NUCLEOTIDE SEQUENCE</scope>
</reference>